<feature type="region of interest" description="Disordered" evidence="1">
    <location>
        <begin position="1"/>
        <end position="54"/>
    </location>
</feature>
<sequence length="205" mass="23423">MSSLKALIKQHNERSRPQIKPIHLSFGDEENDDKGKDGDRKDGEEDEDLQKPHKEALKSAFTRRIIKFLAPKHRMENGICPYGAECSSRRWMVRQEAGLIDYRTVASTIRRTCRRSLWKARRFFNQVPKTVIEMMRRVDDFVKSEETYKISKLPKGEHPAKGKGTSYRGSRAPRTSGLPNQIAEGDIGYRTPTAVPTVPPNGQKT</sequence>
<protein>
    <recommendedName>
        <fullName evidence="3">Reverse transcriptase domain-containing protein</fullName>
    </recommendedName>
</protein>
<proteinExistence type="predicted"/>
<evidence type="ECO:0000313" key="2">
    <source>
        <dbReference type="EMBL" id="GEU69933.1"/>
    </source>
</evidence>
<evidence type="ECO:0000256" key="1">
    <source>
        <dbReference type="SAM" id="MobiDB-lite"/>
    </source>
</evidence>
<reference evidence="2" key="1">
    <citation type="journal article" date="2019" name="Sci. Rep.">
        <title>Draft genome of Tanacetum cinerariifolium, the natural source of mosquito coil.</title>
        <authorList>
            <person name="Yamashiro T."/>
            <person name="Shiraishi A."/>
            <person name="Satake H."/>
            <person name="Nakayama K."/>
        </authorList>
    </citation>
    <scope>NUCLEOTIDE SEQUENCE</scope>
</reference>
<organism evidence="2">
    <name type="scientific">Tanacetum cinerariifolium</name>
    <name type="common">Dalmatian daisy</name>
    <name type="synonym">Chrysanthemum cinerariifolium</name>
    <dbReference type="NCBI Taxonomy" id="118510"/>
    <lineage>
        <taxon>Eukaryota</taxon>
        <taxon>Viridiplantae</taxon>
        <taxon>Streptophyta</taxon>
        <taxon>Embryophyta</taxon>
        <taxon>Tracheophyta</taxon>
        <taxon>Spermatophyta</taxon>
        <taxon>Magnoliopsida</taxon>
        <taxon>eudicotyledons</taxon>
        <taxon>Gunneridae</taxon>
        <taxon>Pentapetalae</taxon>
        <taxon>asterids</taxon>
        <taxon>campanulids</taxon>
        <taxon>Asterales</taxon>
        <taxon>Asteraceae</taxon>
        <taxon>Asteroideae</taxon>
        <taxon>Anthemideae</taxon>
        <taxon>Anthemidinae</taxon>
        <taxon>Tanacetum</taxon>
    </lineage>
</organism>
<name>A0A6L2M7C2_TANCI</name>
<feature type="compositionally biased region" description="Basic and acidic residues" evidence="1">
    <location>
        <begin position="33"/>
        <end position="54"/>
    </location>
</feature>
<dbReference type="EMBL" id="BKCJ010006024">
    <property type="protein sequence ID" value="GEU69933.1"/>
    <property type="molecule type" value="Genomic_DNA"/>
</dbReference>
<evidence type="ECO:0008006" key="3">
    <source>
        <dbReference type="Google" id="ProtNLM"/>
    </source>
</evidence>
<dbReference type="AlphaFoldDB" id="A0A6L2M7C2"/>
<gene>
    <name evidence="2" type="ORF">Tci_041911</name>
</gene>
<comment type="caution">
    <text evidence="2">The sequence shown here is derived from an EMBL/GenBank/DDBJ whole genome shotgun (WGS) entry which is preliminary data.</text>
</comment>
<accession>A0A6L2M7C2</accession>
<feature type="region of interest" description="Disordered" evidence="1">
    <location>
        <begin position="153"/>
        <end position="205"/>
    </location>
</feature>